<evidence type="ECO:0000313" key="2">
    <source>
        <dbReference type="EMBL" id="MFD2892217.1"/>
    </source>
</evidence>
<protein>
    <recommendedName>
        <fullName evidence="4">DUF4397 domain-containing protein</fullName>
    </recommendedName>
</protein>
<dbReference type="EMBL" id="JBHUPC010000013">
    <property type="protein sequence ID" value="MFD2892217.1"/>
    <property type="molecule type" value="Genomic_DNA"/>
</dbReference>
<dbReference type="PROSITE" id="PS51257">
    <property type="entry name" value="PROKAR_LIPOPROTEIN"/>
    <property type="match status" value="1"/>
</dbReference>
<name>A0ABW5YMU9_9FLAO</name>
<organism evidence="2 3">
    <name type="scientific">Flavobacterium chuncheonense</name>
    <dbReference type="NCBI Taxonomy" id="2026653"/>
    <lineage>
        <taxon>Bacteria</taxon>
        <taxon>Pseudomonadati</taxon>
        <taxon>Bacteroidota</taxon>
        <taxon>Flavobacteriia</taxon>
        <taxon>Flavobacteriales</taxon>
        <taxon>Flavobacteriaceae</taxon>
        <taxon>Flavobacterium</taxon>
    </lineage>
</organism>
<feature type="chain" id="PRO_5046559097" description="DUF4397 domain-containing protein" evidence="1">
    <location>
        <begin position="20"/>
        <end position="190"/>
    </location>
</feature>
<proteinExistence type="predicted"/>
<feature type="signal peptide" evidence="1">
    <location>
        <begin position="1"/>
        <end position="19"/>
    </location>
</feature>
<reference evidence="3" key="1">
    <citation type="journal article" date="2019" name="Int. J. Syst. Evol. Microbiol.">
        <title>The Global Catalogue of Microorganisms (GCM) 10K type strain sequencing project: providing services to taxonomists for standard genome sequencing and annotation.</title>
        <authorList>
            <consortium name="The Broad Institute Genomics Platform"/>
            <consortium name="The Broad Institute Genome Sequencing Center for Infectious Disease"/>
            <person name="Wu L."/>
            <person name="Ma J."/>
        </authorList>
    </citation>
    <scope>NUCLEOTIDE SEQUENCE [LARGE SCALE GENOMIC DNA]</scope>
    <source>
        <strain evidence="3">KCTC 22671</strain>
    </source>
</reference>
<keyword evidence="1" id="KW-0732">Signal</keyword>
<accession>A0ABW5YMU9</accession>
<evidence type="ECO:0008006" key="4">
    <source>
        <dbReference type="Google" id="ProtNLM"/>
    </source>
</evidence>
<evidence type="ECO:0000313" key="3">
    <source>
        <dbReference type="Proteomes" id="UP001597534"/>
    </source>
</evidence>
<evidence type="ECO:0000256" key="1">
    <source>
        <dbReference type="SAM" id="SignalP"/>
    </source>
</evidence>
<dbReference type="Proteomes" id="UP001597534">
    <property type="component" value="Unassembled WGS sequence"/>
</dbReference>
<dbReference type="RefSeq" id="WP_379811854.1">
    <property type="nucleotide sequence ID" value="NZ_JBHUPC010000013.1"/>
</dbReference>
<keyword evidence="3" id="KW-1185">Reference proteome</keyword>
<comment type="caution">
    <text evidence="2">The sequence shown here is derived from an EMBL/GenBank/DDBJ whole genome shotgun (WGS) entry which is preliminary data.</text>
</comment>
<gene>
    <name evidence="2" type="ORF">ACFS5J_09355</name>
</gene>
<sequence>MKKLLVLSSIFLFLCSCNNDDDSQSNPTTGLNINGNSYTIVNAKAVDNFNFYSDTHAEYNFILSDGIIDVTAIPSSVFGFTTDNASFAMNLSISALGMNFVPGTYVYDLNQQLDDPNFNFFDAFTIYIDGNNDKDFIDVQDTVLYATAGTVTVSGTGPNFTLAFDVTLSNGNNFQYTYGNGFDYIDNRND</sequence>